<dbReference type="AlphaFoldDB" id="K0KI99"/>
<evidence type="ECO:0000313" key="4">
    <source>
        <dbReference type="Proteomes" id="UP000009328"/>
    </source>
</evidence>
<protein>
    <submittedName>
        <fullName evidence="3">Uncharacterized protein</fullName>
    </submittedName>
</protein>
<evidence type="ECO:0000256" key="2">
    <source>
        <dbReference type="SAM" id="MobiDB-lite"/>
    </source>
</evidence>
<feature type="compositionally biased region" description="Basic and acidic residues" evidence="2">
    <location>
        <begin position="21"/>
        <end position="38"/>
    </location>
</feature>
<feature type="compositionally biased region" description="Acidic residues" evidence="2">
    <location>
        <begin position="9"/>
        <end position="20"/>
    </location>
</feature>
<dbReference type="HOGENOM" id="CLU_1001858_0_0_1"/>
<dbReference type="InParanoid" id="K0KI99"/>
<keyword evidence="1" id="KW-0175">Coiled coil</keyword>
<reference evidence="3 4" key="1">
    <citation type="journal article" date="2012" name="Eukaryot. Cell">
        <title>Draft genome sequence of Wickerhamomyces ciferrii NRRL Y-1031 F-60-10.</title>
        <authorList>
            <person name="Schneider J."/>
            <person name="Andrea H."/>
            <person name="Blom J."/>
            <person name="Jaenicke S."/>
            <person name="Ruckert C."/>
            <person name="Schorsch C."/>
            <person name="Szczepanowski R."/>
            <person name="Farwick M."/>
            <person name="Goesmann A."/>
            <person name="Puhler A."/>
            <person name="Schaffer S."/>
            <person name="Tauch A."/>
            <person name="Kohler T."/>
            <person name="Brinkrolf K."/>
        </authorList>
    </citation>
    <scope>NUCLEOTIDE SEQUENCE [LARGE SCALE GENOMIC DNA]</scope>
    <source>
        <strain evidence="4">ATCC 14091 / BCRC 22168 / CBS 111 / JCM 3599 / NBRC 0793 / NRRL Y-1031 F-60-10</strain>
    </source>
</reference>
<gene>
    <name evidence="3" type="ORF">BN7_2270</name>
</gene>
<name>K0KI99_WICCF</name>
<evidence type="ECO:0000313" key="3">
    <source>
        <dbReference type="EMBL" id="CCH42726.1"/>
    </source>
</evidence>
<feature type="coiled-coil region" evidence="1">
    <location>
        <begin position="161"/>
        <end position="188"/>
    </location>
</feature>
<comment type="caution">
    <text evidence="3">The sequence shown here is derived from an EMBL/GenBank/DDBJ whole genome shotgun (WGS) entry which is preliminary data.</text>
</comment>
<sequence>MKKKTFDLSLDDTELDDSGIESDHQHHNHQEEPASQILDKEYILPDRSIESLVFGDIKPPPVNKNHTKPIEIQQGGNTSIKSAVNGGGNTNLNFKKFDRTIPSRSKYGNVDDGLSLMANENLIKSIKTLQKISGTEVNISNYNNDNKRSLDSLTKLNMELVENSELKLKFIEKNYRFLENLYEDLTKNYELDKSRFQLKQQEFEQILKQWEYLGDLLKKEYKQDGNDGPVSNTPQELIQLIKNSSTPVQNSIDKDEIIKKQEKEIKDYKRFIKEMMER</sequence>
<keyword evidence="4" id="KW-1185">Reference proteome</keyword>
<evidence type="ECO:0000256" key="1">
    <source>
        <dbReference type="SAM" id="Coils"/>
    </source>
</evidence>
<accession>K0KI99</accession>
<dbReference type="Proteomes" id="UP000009328">
    <property type="component" value="Unassembled WGS sequence"/>
</dbReference>
<dbReference type="EMBL" id="CAIF01000051">
    <property type="protein sequence ID" value="CCH42726.1"/>
    <property type="molecule type" value="Genomic_DNA"/>
</dbReference>
<proteinExistence type="predicted"/>
<organism evidence="3 4">
    <name type="scientific">Wickerhamomyces ciferrii (strain ATCC 14091 / BCRC 22168 / CBS 111 / JCM 3599 / NBRC 0793 / NRRL Y-1031 F-60-10)</name>
    <name type="common">Yeast</name>
    <name type="synonym">Pichia ciferrii</name>
    <dbReference type="NCBI Taxonomy" id="1206466"/>
    <lineage>
        <taxon>Eukaryota</taxon>
        <taxon>Fungi</taxon>
        <taxon>Dikarya</taxon>
        <taxon>Ascomycota</taxon>
        <taxon>Saccharomycotina</taxon>
        <taxon>Saccharomycetes</taxon>
        <taxon>Phaffomycetales</taxon>
        <taxon>Wickerhamomycetaceae</taxon>
        <taxon>Wickerhamomyces</taxon>
    </lineage>
</organism>
<feature type="region of interest" description="Disordered" evidence="2">
    <location>
        <begin position="1"/>
        <end position="38"/>
    </location>
</feature>